<protein>
    <submittedName>
        <fullName evidence="1">Uncharacterized protein</fullName>
    </submittedName>
</protein>
<dbReference type="Proteomes" id="UP000008641">
    <property type="component" value="Chromosome"/>
</dbReference>
<evidence type="ECO:0000313" key="2">
    <source>
        <dbReference type="Proteomes" id="UP000008641"/>
    </source>
</evidence>
<dbReference type="KEGG" id="wvi:Weevi_0459"/>
<reference evidence="2" key="2">
    <citation type="journal article" date="2011" name="Stand. Genomic Sci.">
        <title>Complete genome sequence of Weeksella virosa type strain (9751T).</title>
        <authorList>
            <person name="Lang E."/>
            <person name="Teshima H."/>
            <person name="Lucas S."/>
            <person name="Lapidus A."/>
            <person name="Hammon N."/>
            <person name="Deshpande S."/>
            <person name="Nolan M."/>
            <person name="Cheng J."/>
            <person name="Pitluck S."/>
            <person name="Liolios K."/>
            <person name="Pagani I."/>
            <person name="Mikhailova N."/>
            <person name="Ivanova N."/>
            <person name="Mavromatis K."/>
            <person name="Pati A."/>
            <person name="Tapia R."/>
            <person name="Han C."/>
            <person name="Goodwin L."/>
            <person name="Chen A."/>
            <person name="Palaniappan K."/>
            <person name="Land M."/>
            <person name="Hauser L."/>
            <person name="Chang Y."/>
            <person name="Jeffries C."/>
            <person name="Brambilla E."/>
            <person name="Kopitz M."/>
            <person name="Rohde M."/>
            <person name="Goker M."/>
            <person name="Tindall B."/>
            <person name="Detter J."/>
            <person name="Woyke T."/>
            <person name="Bristow J."/>
            <person name="Eisen J."/>
            <person name="Markowitz V."/>
            <person name="Hugenholtz P."/>
            <person name="Klenk H."/>
            <person name="Kyrpides N."/>
        </authorList>
    </citation>
    <scope>NUCLEOTIDE SEQUENCE [LARGE SCALE GENOMIC DNA]</scope>
    <source>
        <strain evidence="2">ATCC 43766 / DSM 16922 / JCM 21250 / NBRC 16016 / NCTC 11634 / CL345/78</strain>
    </source>
</reference>
<name>F0NYX6_WEEVC</name>
<gene>
    <name evidence="1" type="ordered locus">Weevi_0459</name>
</gene>
<proteinExistence type="predicted"/>
<dbReference type="RefSeq" id="WP_013597570.1">
    <property type="nucleotide sequence ID" value="NC_015144.1"/>
</dbReference>
<keyword evidence="2" id="KW-1185">Reference proteome</keyword>
<dbReference type="EMBL" id="CP002455">
    <property type="protein sequence ID" value="ADX67178.1"/>
    <property type="molecule type" value="Genomic_DNA"/>
</dbReference>
<dbReference type="STRING" id="865938.Weevi_0459"/>
<dbReference type="HOGENOM" id="CLU_1169658_0_0_10"/>
<sequence>MSRENNRIYFTNSPFKNGHKIVEFTWRMHLDEHLKLWMDLHLESDNYDEEEEYQDDADLIEDTSEEYSDKSLWINFNQCILSSFYWNNKGVDLTTIQEKLDLDNLHNQLFHVDPLPIDFQSPENLAFGISMLGKDTCADHEITFLKPFDNDDLGVYDIKWKGKVANTHFGEQSFDYEFYVYMKNIRFAGVHIDSSLDKDKAFAFIQECFVQGDKLELMSLDEINDTYRAVLKR</sequence>
<dbReference type="eggNOG" id="ENOG5032V5N">
    <property type="taxonomic scope" value="Bacteria"/>
</dbReference>
<dbReference type="OrthoDB" id="3727885at2"/>
<organism evidence="1 2">
    <name type="scientific">Weeksella virosa (strain ATCC 43766 / DSM 16922 / JCM 21250 / CCUG 30538 / CDC 9751 / IAM 14551 / NBRC 16016 / NCTC 11634 / CL345/78)</name>
    <dbReference type="NCBI Taxonomy" id="865938"/>
    <lineage>
        <taxon>Bacteria</taxon>
        <taxon>Pseudomonadati</taxon>
        <taxon>Bacteroidota</taxon>
        <taxon>Flavobacteriia</taxon>
        <taxon>Flavobacteriales</taxon>
        <taxon>Weeksellaceae</taxon>
        <taxon>Weeksella</taxon>
    </lineage>
</organism>
<dbReference type="AlphaFoldDB" id="F0NYX6"/>
<evidence type="ECO:0000313" key="1">
    <source>
        <dbReference type="EMBL" id="ADX67178.1"/>
    </source>
</evidence>
<reference evidence="1 2" key="1">
    <citation type="journal article" date="2011" name="Stand. Genomic Sci.">
        <title>Complete genome sequence of Weeksella virosa type strain (9751).</title>
        <authorList>
            <person name="Lang E."/>
            <person name="Teshima H."/>
            <person name="Lucas S."/>
            <person name="Lapidus A."/>
            <person name="Hammon N."/>
            <person name="Deshpande S."/>
            <person name="Nolan M."/>
            <person name="Cheng J.F."/>
            <person name="Pitluck S."/>
            <person name="Liolios K."/>
            <person name="Pagani I."/>
            <person name="Mikhailova N."/>
            <person name="Ivanova N."/>
            <person name="Mavromatis K."/>
            <person name="Pati A."/>
            <person name="Tapia R."/>
            <person name="Han C."/>
            <person name="Goodwin L."/>
            <person name="Chen A."/>
            <person name="Palaniappan K."/>
            <person name="Land M."/>
            <person name="Hauser L."/>
            <person name="Chang Y.J."/>
            <person name="Jeffries C.D."/>
            <person name="Brambilla E.M."/>
            <person name="Kopitz M."/>
            <person name="Rohde M."/>
            <person name="Goker M."/>
            <person name="Tindall B.J."/>
            <person name="Detter J.C."/>
            <person name="Woyke T."/>
            <person name="Bristow J."/>
            <person name="Eisen J.A."/>
            <person name="Markowitz V."/>
            <person name="Hugenholtz P."/>
            <person name="Klenk H.P."/>
            <person name="Kyrpides N.C."/>
        </authorList>
    </citation>
    <scope>NUCLEOTIDE SEQUENCE [LARGE SCALE GENOMIC DNA]</scope>
    <source>
        <strain evidence="2">ATCC 43766 / DSM 16922 / JCM 21250 / NBRC 16016 / NCTC 11634 / CL345/78</strain>
    </source>
</reference>
<accession>F0NYX6</accession>